<evidence type="ECO:0000313" key="3">
    <source>
        <dbReference type="Proteomes" id="UP001428341"/>
    </source>
</evidence>
<evidence type="ECO:0000256" key="1">
    <source>
        <dbReference type="SAM" id="Phobius"/>
    </source>
</evidence>
<organism evidence="2 3">
    <name type="scientific">Citrus x changshan-huyou</name>
    <dbReference type="NCBI Taxonomy" id="2935761"/>
    <lineage>
        <taxon>Eukaryota</taxon>
        <taxon>Viridiplantae</taxon>
        <taxon>Streptophyta</taxon>
        <taxon>Embryophyta</taxon>
        <taxon>Tracheophyta</taxon>
        <taxon>Spermatophyta</taxon>
        <taxon>Magnoliopsida</taxon>
        <taxon>eudicotyledons</taxon>
        <taxon>Gunneridae</taxon>
        <taxon>Pentapetalae</taxon>
        <taxon>rosids</taxon>
        <taxon>malvids</taxon>
        <taxon>Sapindales</taxon>
        <taxon>Rutaceae</taxon>
        <taxon>Aurantioideae</taxon>
        <taxon>Citrus</taxon>
    </lineage>
</organism>
<sequence>MTEFDRDCEIGMLEENVHPLRSDLQAPIKGALVSILWHKIAVLNILIGASKFLVHQFEDGLLNQRQLKNVIYDDIENPFPPKKDLGIKDLKLSLELLKPWLLCKVLRSKIFTEISSHQVLLEETPKSFLAATPHNFIAKVNLMDGGGCTALDISDDLSQAGKTEMKIKATQRLWGAFGAKYDQMRKIFKWGRLSLHLQNTWLNIKIKNKSKSYVFHLLLLLALLSTIMFHAALKIMGCRSEKGFQQISSLNPFCRVVNKHPHLFQLLITLNSAAFFLCLAFMTFSLMSFRSSHCC</sequence>
<keyword evidence="1" id="KW-0472">Membrane</keyword>
<accession>A0AAP0LP10</accession>
<comment type="caution">
    <text evidence="2">The sequence shown here is derived from an EMBL/GenBank/DDBJ whole genome shotgun (WGS) entry which is preliminary data.</text>
</comment>
<feature type="transmembrane region" description="Helical" evidence="1">
    <location>
        <begin position="213"/>
        <end position="233"/>
    </location>
</feature>
<keyword evidence="3" id="KW-1185">Reference proteome</keyword>
<protein>
    <submittedName>
        <fullName evidence="2">Uncharacterized protein</fullName>
    </submittedName>
</protein>
<dbReference type="EMBL" id="JBCGBO010000024">
    <property type="protein sequence ID" value="KAK9181487.1"/>
    <property type="molecule type" value="Genomic_DNA"/>
</dbReference>
<dbReference type="AlphaFoldDB" id="A0AAP0LP10"/>
<gene>
    <name evidence="2" type="ORF">WN944_024624</name>
</gene>
<keyword evidence="1" id="KW-0812">Transmembrane</keyword>
<reference evidence="2 3" key="1">
    <citation type="submission" date="2024-05" db="EMBL/GenBank/DDBJ databases">
        <title>Haplotype-resolved chromosome-level genome assembly of Huyou (Citrus changshanensis).</title>
        <authorList>
            <person name="Miao C."/>
            <person name="Chen W."/>
            <person name="Wu Y."/>
            <person name="Wang L."/>
            <person name="Zhao S."/>
            <person name="Grierson D."/>
            <person name="Xu C."/>
            <person name="Chen K."/>
        </authorList>
    </citation>
    <scope>NUCLEOTIDE SEQUENCE [LARGE SCALE GENOMIC DNA]</scope>
    <source>
        <strain evidence="2">01-14</strain>
        <tissue evidence="2">Leaf</tissue>
    </source>
</reference>
<evidence type="ECO:0000313" key="2">
    <source>
        <dbReference type="EMBL" id="KAK9181487.1"/>
    </source>
</evidence>
<feature type="transmembrane region" description="Helical" evidence="1">
    <location>
        <begin position="263"/>
        <end position="287"/>
    </location>
</feature>
<dbReference type="Proteomes" id="UP001428341">
    <property type="component" value="Unassembled WGS sequence"/>
</dbReference>
<name>A0AAP0LP10_9ROSI</name>
<keyword evidence="1" id="KW-1133">Transmembrane helix</keyword>
<proteinExistence type="predicted"/>